<gene>
    <name evidence="1" type="ORF">M9H77_33819</name>
</gene>
<sequence length="380" mass="43397">MVRPIGRRGDDDLGPVMDKTGRVEGRTVTASSRGVRGRHSTSDLPVTPTPLTPGFNRGTGEAGNSTQPSAIPFRSRPLLQPHLSHTPVSYEPYGFAHPPSHPTGTVYDQYLHAPTTIGFLRMIGLLVRSKKEFDPYIFRDRRMREVMMMVIVVMMMVMVVMIIMMRVMMMEIRSRPYIKIAESRNKRREVARDVPAPTQKRKKDRVLLKCRSRYMALTGWDLTDSQARPLASGSGVDIFVFSMFAPPFRHSFEGCKPYIQMFLTIGCKNENKLLDIRLRLDMMTADEVRWIPYRTQNIRDCWVSTRHGFTACFDCSCTSVPTILASSCTDDYMDWYLPRTHPRIQNPGNILSGYNVPVAPAIVIDMILMVMSLDIRFEIY</sequence>
<comment type="caution">
    <text evidence="1">The sequence shown here is derived from an EMBL/GenBank/DDBJ whole genome shotgun (WGS) entry which is preliminary data.</text>
</comment>
<accession>A0ACB9ZKB0</accession>
<dbReference type="EMBL" id="CM044708">
    <property type="protein sequence ID" value="KAI5647814.1"/>
    <property type="molecule type" value="Genomic_DNA"/>
</dbReference>
<organism evidence="1 2">
    <name type="scientific">Catharanthus roseus</name>
    <name type="common">Madagascar periwinkle</name>
    <name type="synonym">Vinca rosea</name>
    <dbReference type="NCBI Taxonomy" id="4058"/>
    <lineage>
        <taxon>Eukaryota</taxon>
        <taxon>Viridiplantae</taxon>
        <taxon>Streptophyta</taxon>
        <taxon>Embryophyta</taxon>
        <taxon>Tracheophyta</taxon>
        <taxon>Spermatophyta</taxon>
        <taxon>Magnoliopsida</taxon>
        <taxon>eudicotyledons</taxon>
        <taxon>Gunneridae</taxon>
        <taxon>Pentapetalae</taxon>
        <taxon>asterids</taxon>
        <taxon>lamiids</taxon>
        <taxon>Gentianales</taxon>
        <taxon>Apocynaceae</taxon>
        <taxon>Rauvolfioideae</taxon>
        <taxon>Vinceae</taxon>
        <taxon>Catharanthinae</taxon>
        <taxon>Catharanthus</taxon>
    </lineage>
</organism>
<reference evidence="2" key="1">
    <citation type="journal article" date="2023" name="Nat. Plants">
        <title>Single-cell RNA sequencing provides a high-resolution roadmap for understanding the multicellular compartmentation of specialized metabolism.</title>
        <authorList>
            <person name="Sun S."/>
            <person name="Shen X."/>
            <person name="Li Y."/>
            <person name="Li Y."/>
            <person name="Wang S."/>
            <person name="Li R."/>
            <person name="Zhang H."/>
            <person name="Shen G."/>
            <person name="Guo B."/>
            <person name="Wei J."/>
            <person name="Xu J."/>
            <person name="St-Pierre B."/>
            <person name="Chen S."/>
            <person name="Sun C."/>
        </authorList>
    </citation>
    <scope>NUCLEOTIDE SEQUENCE [LARGE SCALE GENOMIC DNA]</scope>
</reference>
<keyword evidence="2" id="KW-1185">Reference proteome</keyword>
<protein>
    <submittedName>
        <fullName evidence="1">Uncharacterized protein</fullName>
    </submittedName>
</protein>
<evidence type="ECO:0000313" key="2">
    <source>
        <dbReference type="Proteomes" id="UP001060085"/>
    </source>
</evidence>
<name>A0ACB9ZKB0_CATRO</name>
<proteinExistence type="predicted"/>
<evidence type="ECO:0000313" key="1">
    <source>
        <dbReference type="EMBL" id="KAI5647814.1"/>
    </source>
</evidence>
<dbReference type="Proteomes" id="UP001060085">
    <property type="component" value="Linkage Group LG08"/>
</dbReference>